<keyword evidence="3" id="KW-1185">Reference proteome</keyword>
<dbReference type="EMBL" id="LT629779">
    <property type="protein sequence ID" value="SDS41288.1"/>
    <property type="molecule type" value="Genomic_DNA"/>
</dbReference>
<evidence type="ECO:0000313" key="1">
    <source>
        <dbReference type="EMBL" id="SDS41288.1"/>
    </source>
</evidence>
<evidence type="ECO:0000313" key="3">
    <source>
        <dbReference type="Proteomes" id="UP000198751"/>
    </source>
</evidence>
<dbReference type="Proteomes" id="UP000198751">
    <property type="component" value="Chromosome I"/>
</dbReference>
<dbReference type="AlphaFoldDB" id="A0A1H1S0D1"/>
<dbReference type="RefSeq" id="WP_091716521.1">
    <property type="nucleotide sequence ID" value="NZ_LT629779.1"/>
</dbReference>
<reference evidence="3" key="2">
    <citation type="submission" date="2016-10" db="EMBL/GenBank/DDBJ databases">
        <authorList>
            <person name="Varghese N."/>
            <person name="Submissions S."/>
        </authorList>
    </citation>
    <scope>NUCLEOTIDE SEQUENCE [LARGE SCALE GENOMIC DNA]</scope>
    <source>
        <strain evidence="3">IMMIB L-1606</strain>
    </source>
</reference>
<accession>A0A1H1S0D1</accession>
<organism evidence="1 3">
    <name type="scientific">Pseudarthrobacter equi</name>
    <dbReference type="NCBI Taxonomy" id="728066"/>
    <lineage>
        <taxon>Bacteria</taxon>
        <taxon>Bacillati</taxon>
        <taxon>Actinomycetota</taxon>
        <taxon>Actinomycetes</taxon>
        <taxon>Micrococcales</taxon>
        <taxon>Micrococcaceae</taxon>
        <taxon>Pseudarthrobacter</taxon>
    </lineage>
</organism>
<evidence type="ECO:0000313" key="2">
    <source>
        <dbReference type="EMBL" id="SDT63284.1"/>
    </source>
</evidence>
<reference evidence="1" key="1">
    <citation type="submission" date="2016-10" db="EMBL/GenBank/DDBJ databases">
        <authorList>
            <person name="de Groot N.N."/>
        </authorList>
    </citation>
    <scope>NUCLEOTIDE SEQUENCE [LARGE SCALE GENOMIC DNA]</scope>
    <source>
        <strain evidence="1">IMMIB L-1606</strain>
    </source>
</reference>
<dbReference type="OrthoDB" id="4937832at2"/>
<sequence length="181" mass="19947">MTEVITIATAVIALLTIVVAWLTYKVSKESKQVAVESKKVAEASHAISTEALDVAIKDWKQVGREEPWSLTKLEGNYWLLERNHYDPAVVVMAEATPHCGGSTVEFQNPAGAPVAIFRRGSRIVLNIPATNVGTFLSLWYREFSETEEVPQWNTSYFSGSSMSEGGVRHAAGALKWDTALY</sequence>
<proteinExistence type="predicted"/>
<name>A0A1H1S0D1_9MICC</name>
<gene>
    <name evidence="1" type="ORF">SAMN04489743_0016</name>
    <name evidence="2" type="ORF">SAMN04489743_4107</name>
</gene>
<protein>
    <submittedName>
        <fullName evidence="1">Uncharacterized protein</fullName>
    </submittedName>
</protein>
<dbReference type="EMBL" id="LT629779">
    <property type="protein sequence ID" value="SDT63284.1"/>
    <property type="molecule type" value="Genomic_DNA"/>
</dbReference>